<feature type="chain" id="PRO_5045223583" evidence="1">
    <location>
        <begin position="23"/>
        <end position="120"/>
    </location>
</feature>
<gene>
    <name evidence="2" type="ORF">ACIOWJ_26965</name>
</gene>
<dbReference type="EMBL" id="JBIUWZ010000067">
    <property type="protein sequence ID" value="MFJ2681706.1"/>
    <property type="molecule type" value="Genomic_DNA"/>
</dbReference>
<protein>
    <submittedName>
        <fullName evidence="2">Type 1 fimbrial protein</fullName>
    </submittedName>
</protein>
<feature type="signal peptide" evidence="1">
    <location>
        <begin position="1"/>
        <end position="22"/>
    </location>
</feature>
<proteinExistence type="predicted"/>
<dbReference type="GeneID" id="300937798"/>
<evidence type="ECO:0000313" key="2">
    <source>
        <dbReference type="EMBL" id="MFJ2681706.1"/>
    </source>
</evidence>
<sequence>MSSKGISVIAGLLGLWASTCGAAQSVGQGTIAFSGSIVEPGCATNARSGLVTEGKGCVASGRANRFDVRSLMPVAGVAVPRLSPVADSGLGRDHDQRYVLVDSAGQPIVSGKYVVTVTTP</sequence>
<dbReference type="RefSeq" id="WP_095184471.1">
    <property type="nucleotide sequence ID" value="NZ_CP058533.1"/>
</dbReference>
<keyword evidence="3" id="KW-1185">Reference proteome</keyword>
<reference evidence="2 3" key="1">
    <citation type="submission" date="2024-10" db="EMBL/GenBank/DDBJ databases">
        <title>The Natural Products Discovery Center: Release of the First 8490 Sequenced Strains for Exploring Actinobacteria Biosynthetic Diversity.</title>
        <authorList>
            <person name="Kalkreuter E."/>
            <person name="Kautsar S.A."/>
            <person name="Yang D."/>
            <person name="Bader C.D."/>
            <person name="Teijaro C.N."/>
            <person name="Fluegel L."/>
            <person name="Davis C.M."/>
            <person name="Simpson J.R."/>
            <person name="Lauterbach L."/>
            <person name="Steele A.D."/>
            <person name="Gui C."/>
            <person name="Meng S."/>
            <person name="Li G."/>
            <person name="Viehrig K."/>
            <person name="Ye F."/>
            <person name="Su P."/>
            <person name="Kiefer A.F."/>
            <person name="Nichols A."/>
            <person name="Cepeda A.J."/>
            <person name="Yan W."/>
            <person name="Fan B."/>
            <person name="Jiang Y."/>
            <person name="Adhikari A."/>
            <person name="Zheng C.-J."/>
            <person name="Schuster L."/>
            <person name="Cowan T.M."/>
            <person name="Smanski M.J."/>
            <person name="Chevrette M.G."/>
            <person name="De Carvalho L.P.S."/>
            <person name="Shen B."/>
        </authorList>
    </citation>
    <scope>NUCLEOTIDE SEQUENCE [LARGE SCALE GENOMIC DNA]</scope>
    <source>
        <strain evidence="2 3">NPDC087581</strain>
    </source>
</reference>
<evidence type="ECO:0000256" key="1">
    <source>
        <dbReference type="SAM" id="SignalP"/>
    </source>
</evidence>
<comment type="caution">
    <text evidence="2">The sequence shown here is derived from an EMBL/GenBank/DDBJ whole genome shotgun (WGS) entry which is preliminary data.</text>
</comment>
<organism evidence="2 3">
    <name type="scientific">Pseudomonas sivasensis</name>
    <dbReference type="NCBI Taxonomy" id="1880678"/>
    <lineage>
        <taxon>Bacteria</taxon>
        <taxon>Pseudomonadati</taxon>
        <taxon>Pseudomonadota</taxon>
        <taxon>Gammaproteobacteria</taxon>
        <taxon>Pseudomonadales</taxon>
        <taxon>Pseudomonadaceae</taxon>
        <taxon>Pseudomonas</taxon>
    </lineage>
</organism>
<keyword evidence="1" id="KW-0732">Signal</keyword>
<dbReference type="Proteomes" id="UP001617213">
    <property type="component" value="Unassembled WGS sequence"/>
</dbReference>
<name>A0ABW8E8R4_9PSED</name>
<accession>A0ABW8E8R4</accession>
<evidence type="ECO:0000313" key="3">
    <source>
        <dbReference type="Proteomes" id="UP001617213"/>
    </source>
</evidence>